<gene>
    <name evidence="1" type="ORF">HMPREF9442_00885</name>
</gene>
<dbReference type="EMBL" id="AFBR01000023">
    <property type="protein sequence ID" value="EGG55832.1"/>
    <property type="molecule type" value="Genomic_DNA"/>
</dbReference>
<dbReference type="Proteomes" id="UP000005546">
    <property type="component" value="Unassembled WGS sequence"/>
</dbReference>
<accession>F3QRW9</accession>
<protein>
    <submittedName>
        <fullName evidence="1">Conserved domain protein</fullName>
    </submittedName>
</protein>
<name>F3QRW9_9BACT</name>
<reference evidence="1 2" key="1">
    <citation type="submission" date="2011-02" db="EMBL/GenBank/DDBJ databases">
        <authorList>
            <person name="Weinstock G."/>
            <person name="Sodergren E."/>
            <person name="Clifton S."/>
            <person name="Fulton L."/>
            <person name="Fulton B."/>
            <person name="Courtney L."/>
            <person name="Fronick C."/>
            <person name="Harrison M."/>
            <person name="Strong C."/>
            <person name="Farmer C."/>
            <person name="Delahaunty K."/>
            <person name="Markovic C."/>
            <person name="Hall O."/>
            <person name="Minx P."/>
            <person name="Tomlinson C."/>
            <person name="Mitreva M."/>
            <person name="Hou S."/>
            <person name="Chen J."/>
            <person name="Wollam A."/>
            <person name="Pepin K.H."/>
            <person name="Johnson M."/>
            <person name="Bhonagiri V."/>
            <person name="Zhang X."/>
            <person name="Suruliraj S."/>
            <person name="Warren W."/>
            <person name="Chinwalla A."/>
            <person name="Mardis E.R."/>
            <person name="Wilson R.K."/>
        </authorList>
    </citation>
    <scope>NUCLEOTIDE SEQUENCE [LARGE SCALE GENOMIC DNA]</scope>
    <source>
        <strain evidence="1 2">YIT 11841</strain>
    </source>
</reference>
<dbReference type="HOGENOM" id="CLU_661968_0_0_10"/>
<dbReference type="STRING" id="762982.HMPREF9442_00885"/>
<dbReference type="AlphaFoldDB" id="F3QRW9"/>
<sequence>MNGQRVQIPALFLYMPRKSCLKVPDFGSLRWFKEEAVMKAFIRWVWVLCLFPPRVFGQAKLPVTTSDHFVVEAPAVVQPGGETVDFIVGVEGSRFYTAYNMEIALPEDLVFVPNDKGNCAMMCGLDGMYPYDDSMGFPQFTHIFASGLQVNGNLRVACFSSLNEDFTSFSGRLFRVSVKASPYAKPGMGEIRMFGLNLTVAENAQKYIPEGDLNTGEIEVGNHASVPVSISAANRYGTCILPFGLEALPAGLEAYTVASVSDGVLNLDPVTALQAYTPYVLYAANGFSGVLEGTVDASLYPEDTRSVTVNGLTGIVTPQEVTEGYILQNQGDGVRFYRVGDVPFALPAGRCYLSASVSAGVNLRMERNATGITDSRTDVALPDDTCYDLLGRRVEHLVPGRVYLSARRGVFLQSK</sequence>
<evidence type="ECO:0000313" key="2">
    <source>
        <dbReference type="Proteomes" id="UP000005546"/>
    </source>
</evidence>
<evidence type="ECO:0000313" key="1">
    <source>
        <dbReference type="EMBL" id="EGG55832.1"/>
    </source>
</evidence>
<organism evidence="1 2">
    <name type="scientific">Paraprevotella xylaniphila YIT 11841</name>
    <dbReference type="NCBI Taxonomy" id="762982"/>
    <lineage>
        <taxon>Bacteria</taxon>
        <taxon>Pseudomonadati</taxon>
        <taxon>Bacteroidota</taxon>
        <taxon>Bacteroidia</taxon>
        <taxon>Bacteroidales</taxon>
        <taxon>Prevotellaceae</taxon>
        <taxon>Paraprevotella</taxon>
    </lineage>
</organism>
<proteinExistence type="predicted"/>
<keyword evidence="2" id="KW-1185">Reference proteome</keyword>
<comment type="caution">
    <text evidence="1">The sequence shown here is derived from an EMBL/GenBank/DDBJ whole genome shotgun (WGS) entry which is preliminary data.</text>
</comment>